<name>A0A0L8VBI2_9BACT</name>
<evidence type="ECO:0000313" key="1">
    <source>
        <dbReference type="EMBL" id="KOH45845.1"/>
    </source>
</evidence>
<comment type="caution">
    <text evidence="1">The sequence shown here is derived from an EMBL/GenBank/DDBJ whole genome shotgun (WGS) entry which is preliminary data.</text>
</comment>
<proteinExistence type="predicted"/>
<dbReference type="EMBL" id="LGIA01000066">
    <property type="protein sequence ID" value="KOH45845.1"/>
    <property type="molecule type" value="Genomic_DNA"/>
</dbReference>
<organism evidence="1 2">
    <name type="scientific">Sunxiuqinia dokdonensis</name>
    <dbReference type="NCBI Taxonomy" id="1409788"/>
    <lineage>
        <taxon>Bacteria</taxon>
        <taxon>Pseudomonadati</taxon>
        <taxon>Bacteroidota</taxon>
        <taxon>Bacteroidia</taxon>
        <taxon>Marinilabiliales</taxon>
        <taxon>Prolixibacteraceae</taxon>
        <taxon>Sunxiuqinia</taxon>
    </lineage>
</organism>
<evidence type="ECO:0000313" key="2">
    <source>
        <dbReference type="Proteomes" id="UP000036958"/>
    </source>
</evidence>
<accession>A0A0L8VBI2</accession>
<reference evidence="2" key="1">
    <citation type="submission" date="2015-07" db="EMBL/GenBank/DDBJ databases">
        <title>Genome sequencing of Sunxiuqinia dokdonensis strain SK.</title>
        <authorList>
            <person name="Ahn S."/>
            <person name="Kim B.-C."/>
        </authorList>
    </citation>
    <scope>NUCLEOTIDE SEQUENCE [LARGE SCALE GENOMIC DNA]</scope>
    <source>
        <strain evidence="2">SK</strain>
    </source>
</reference>
<protein>
    <submittedName>
        <fullName evidence="1">Uncharacterized protein</fullName>
    </submittedName>
</protein>
<keyword evidence="2" id="KW-1185">Reference proteome</keyword>
<dbReference type="AlphaFoldDB" id="A0A0L8VBI2"/>
<dbReference type="Proteomes" id="UP000036958">
    <property type="component" value="Unassembled WGS sequence"/>
</dbReference>
<gene>
    <name evidence="1" type="ORF">NC99_13410</name>
</gene>
<sequence>MARTNSKSEKSKLEYNLAIASEMLGNFNDAGQWATKSYQTQYRKQTEAYLYQLKSRKQTIEAFDKYIPD</sequence>